<dbReference type="PANTHER" id="PTHR41259">
    <property type="entry name" value="DOUBLE-STRAND BREAK REPAIR RAD50 ATPASE, PUTATIVE-RELATED"/>
    <property type="match status" value="1"/>
</dbReference>
<feature type="domain" description="Rad50/SbcC-type AAA" evidence="2">
    <location>
        <begin position="5"/>
        <end position="46"/>
    </location>
</feature>
<dbReference type="AlphaFoldDB" id="A0A7J5BPE4"/>
<evidence type="ECO:0000313" key="3">
    <source>
        <dbReference type="EMBL" id="KAB1654836.1"/>
    </source>
</evidence>
<dbReference type="InterPro" id="IPR038729">
    <property type="entry name" value="Rad50/SbcC_AAA"/>
</dbReference>
<name>A0A7J5BPE4_9MICO</name>
<dbReference type="SUPFAM" id="SSF52540">
    <property type="entry name" value="P-loop containing nucleoside triphosphate hydrolases"/>
    <property type="match status" value="1"/>
</dbReference>
<dbReference type="Pfam" id="PF13476">
    <property type="entry name" value="AAA_23"/>
    <property type="match status" value="1"/>
</dbReference>
<evidence type="ECO:0000313" key="4">
    <source>
        <dbReference type="Proteomes" id="UP000467240"/>
    </source>
</evidence>
<dbReference type="OrthoDB" id="3237462at2"/>
<organism evidence="3 4">
    <name type="scientific">Pseudoclavibacter chungangensis</name>
    <dbReference type="NCBI Taxonomy" id="587635"/>
    <lineage>
        <taxon>Bacteria</taxon>
        <taxon>Bacillati</taxon>
        <taxon>Actinomycetota</taxon>
        <taxon>Actinomycetes</taxon>
        <taxon>Micrococcales</taxon>
        <taxon>Microbacteriaceae</taxon>
        <taxon>Pseudoclavibacter</taxon>
    </lineage>
</organism>
<feature type="coiled-coil region" evidence="1">
    <location>
        <begin position="297"/>
        <end position="356"/>
    </location>
</feature>
<keyword evidence="1" id="KW-0175">Coiled coil</keyword>
<evidence type="ECO:0000256" key="1">
    <source>
        <dbReference type="SAM" id="Coils"/>
    </source>
</evidence>
<evidence type="ECO:0000259" key="2">
    <source>
        <dbReference type="Pfam" id="PF13476"/>
    </source>
</evidence>
<dbReference type="GO" id="GO:0006302">
    <property type="term" value="P:double-strand break repair"/>
    <property type="evidence" value="ECO:0007669"/>
    <property type="project" value="InterPro"/>
</dbReference>
<comment type="caution">
    <text evidence="3">The sequence shown here is derived from an EMBL/GenBank/DDBJ whole genome shotgun (WGS) entry which is preliminary data.</text>
</comment>
<dbReference type="Gene3D" id="3.40.50.300">
    <property type="entry name" value="P-loop containing nucleotide triphosphate hydrolases"/>
    <property type="match status" value="2"/>
</dbReference>
<dbReference type="RefSeq" id="WP_158041412.1">
    <property type="nucleotide sequence ID" value="NZ_JACCFV010000001.1"/>
</dbReference>
<feature type="coiled-coil region" evidence="1">
    <location>
        <begin position="552"/>
        <end position="637"/>
    </location>
</feature>
<dbReference type="PANTHER" id="PTHR41259:SF1">
    <property type="entry name" value="DOUBLE-STRAND BREAK REPAIR RAD50 ATPASE, PUTATIVE-RELATED"/>
    <property type="match status" value="1"/>
</dbReference>
<gene>
    <name evidence="3" type="ORF">F8O01_13145</name>
</gene>
<proteinExistence type="predicted"/>
<reference evidence="3 4" key="1">
    <citation type="submission" date="2019-09" db="EMBL/GenBank/DDBJ databases">
        <title>Phylogeny of genus Pseudoclavibacter and closely related genus.</title>
        <authorList>
            <person name="Li Y."/>
        </authorList>
    </citation>
    <scope>NUCLEOTIDE SEQUENCE [LARGE SCALE GENOMIC DNA]</scope>
    <source>
        <strain evidence="3 4">DSM 23821</strain>
    </source>
</reference>
<protein>
    <submittedName>
        <fullName evidence="3">AAA family ATPase</fullName>
    </submittedName>
</protein>
<dbReference type="GO" id="GO:0016887">
    <property type="term" value="F:ATP hydrolysis activity"/>
    <property type="evidence" value="ECO:0007669"/>
    <property type="project" value="InterPro"/>
</dbReference>
<dbReference type="InterPro" id="IPR027417">
    <property type="entry name" value="P-loop_NTPase"/>
</dbReference>
<feature type="coiled-coil region" evidence="1">
    <location>
        <begin position="197"/>
        <end position="272"/>
    </location>
</feature>
<dbReference type="Proteomes" id="UP000467240">
    <property type="component" value="Unassembled WGS sequence"/>
</dbReference>
<sequence length="873" mass="95574">MRFVRITLRDFRGVTDSTITFGEGVTVVAGPNEVGKSSVAEAIRLLRRFKSSSRRQDIVDVQPLGRDTGPFVELELRTGPYHLVYRKRWLRSPLTELEVRTPHEKPRSGDEAHERFNAILAETVDLDLLDALDVVQGTSLERPDLARVSALHRALDDTSGAFDGHDELVARVDTEFEQYFTPTGKPGVRFARILAARDEAVRTVEALEADSAELDRLVEEHARASGLLDDLAVRLAAAKADAAELDERSSAIDELERQAERSAAGVTDAERVRDAAVSARDDRRLLRDELAERGERLTELGEQVELLDEARARAEQALGAAGDERARLEDELTSAVDEADEAATHLRLQRERAEHEELGARVARAHELDASRRAAAARTNEATVDDEALERLVELETVLRVAESARAAATARVVVEPIGTRSVTVDGRRIRGGEPFEAEVHDTLRVELAEVLTVEVHPGTPPAELERAVTAARGARADALRELDVDSVDSARRVAEHRRRSEAEQRRLAGELTAVLRGNDLNDLEERLAVLEARRPASAVEDAGPTAHATAIALLETAADEARTRADEARSAVDRVREAVDAKRTTADGAREAWVRGSEALRNGEGERDRIAERLDRARLERDDEALDAEVDAAERVLGERREQLATDRAALDAADAETLRIRRTNAHELVTSTTNDLAKTRSTVDRLASLVDDRAASGIYDRMTDARAALDAATETAERTERAATAVKTLREALRRHRDEAQQKYVAPFTERIERLGRVVFGSDFAVTVSPELVIESRTLAGRTVPFESLSAGAREQLALLGRLACAQLVDPGEGAPVVLDDTLGFADPERLRSLGAVLGDVGRTAQVVLLTCQPSRFDGLGGAEIVRLPQP</sequence>
<accession>A0A7J5BPE4</accession>
<dbReference type="EMBL" id="WBJZ01000017">
    <property type="protein sequence ID" value="KAB1654836.1"/>
    <property type="molecule type" value="Genomic_DNA"/>
</dbReference>
<keyword evidence="4" id="KW-1185">Reference proteome</keyword>